<organism evidence="2 3">
    <name type="scientific">Choiromyces venosus 120613-1</name>
    <dbReference type="NCBI Taxonomy" id="1336337"/>
    <lineage>
        <taxon>Eukaryota</taxon>
        <taxon>Fungi</taxon>
        <taxon>Dikarya</taxon>
        <taxon>Ascomycota</taxon>
        <taxon>Pezizomycotina</taxon>
        <taxon>Pezizomycetes</taxon>
        <taxon>Pezizales</taxon>
        <taxon>Tuberaceae</taxon>
        <taxon>Choiromyces</taxon>
    </lineage>
</organism>
<keyword evidence="1" id="KW-1133">Transmembrane helix</keyword>
<keyword evidence="3" id="KW-1185">Reference proteome</keyword>
<name>A0A3N4J3P2_9PEZI</name>
<keyword evidence="1" id="KW-0812">Transmembrane</keyword>
<proteinExistence type="predicted"/>
<feature type="transmembrane region" description="Helical" evidence="1">
    <location>
        <begin position="37"/>
        <end position="53"/>
    </location>
</feature>
<dbReference type="EMBL" id="ML120462">
    <property type="protein sequence ID" value="RPA92952.1"/>
    <property type="molecule type" value="Genomic_DNA"/>
</dbReference>
<evidence type="ECO:0000313" key="2">
    <source>
        <dbReference type="EMBL" id="RPA92952.1"/>
    </source>
</evidence>
<dbReference type="Proteomes" id="UP000276215">
    <property type="component" value="Unassembled WGS sequence"/>
</dbReference>
<sequence length="138" mass="16499">MNCWGSRLDIRLFSSLFCFIVWLGSYDLAILFVHWDICLFVVSLFAFMISRFLHRWDSLIRIHSICFLLFLFPPHISYLCSFAAATAFFCHHPFLFSFPQTYSFHFTFPYTPLPYSPPPRSYRTSISIFQLFFFSFSY</sequence>
<feature type="transmembrane region" description="Helical" evidence="1">
    <location>
        <begin position="65"/>
        <end position="89"/>
    </location>
</feature>
<reference evidence="2 3" key="1">
    <citation type="journal article" date="2018" name="Nat. Ecol. Evol.">
        <title>Pezizomycetes genomes reveal the molecular basis of ectomycorrhizal truffle lifestyle.</title>
        <authorList>
            <person name="Murat C."/>
            <person name="Payen T."/>
            <person name="Noel B."/>
            <person name="Kuo A."/>
            <person name="Morin E."/>
            <person name="Chen J."/>
            <person name="Kohler A."/>
            <person name="Krizsan K."/>
            <person name="Balestrini R."/>
            <person name="Da Silva C."/>
            <person name="Montanini B."/>
            <person name="Hainaut M."/>
            <person name="Levati E."/>
            <person name="Barry K.W."/>
            <person name="Belfiori B."/>
            <person name="Cichocki N."/>
            <person name="Clum A."/>
            <person name="Dockter R.B."/>
            <person name="Fauchery L."/>
            <person name="Guy J."/>
            <person name="Iotti M."/>
            <person name="Le Tacon F."/>
            <person name="Lindquist E.A."/>
            <person name="Lipzen A."/>
            <person name="Malagnac F."/>
            <person name="Mello A."/>
            <person name="Molinier V."/>
            <person name="Miyauchi S."/>
            <person name="Poulain J."/>
            <person name="Riccioni C."/>
            <person name="Rubini A."/>
            <person name="Sitrit Y."/>
            <person name="Splivallo R."/>
            <person name="Traeger S."/>
            <person name="Wang M."/>
            <person name="Zifcakova L."/>
            <person name="Wipf D."/>
            <person name="Zambonelli A."/>
            <person name="Paolocci F."/>
            <person name="Nowrousian M."/>
            <person name="Ottonello S."/>
            <person name="Baldrian P."/>
            <person name="Spatafora J.W."/>
            <person name="Henrissat B."/>
            <person name="Nagy L.G."/>
            <person name="Aury J.M."/>
            <person name="Wincker P."/>
            <person name="Grigoriev I.V."/>
            <person name="Bonfante P."/>
            <person name="Martin F.M."/>
        </authorList>
    </citation>
    <scope>NUCLEOTIDE SEQUENCE [LARGE SCALE GENOMIC DNA]</scope>
    <source>
        <strain evidence="2 3">120613-1</strain>
    </source>
</reference>
<feature type="transmembrane region" description="Helical" evidence="1">
    <location>
        <begin position="12"/>
        <end position="31"/>
    </location>
</feature>
<accession>A0A3N4J3P2</accession>
<gene>
    <name evidence="2" type="ORF">L873DRAFT_115655</name>
</gene>
<protein>
    <submittedName>
        <fullName evidence="2">Uncharacterized protein</fullName>
    </submittedName>
</protein>
<keyword evidence="1" id="KW-0472">Membrane</keyword>
<evidence type="ECO:0000256" key="1">
    <source>
        <dbReference type="SAM" id="Phobius"/>
    </source>
</evidence>
<dbReference type="AlphaFoldDB" id="A0A3N4J3P2"/>
<evidence type="ECO:0000313" key="3">
    <source>
        <dbReference type="Proteomes" id="UP000276215"/>
    </source>
</evidence>